<feature type="transmembrane region" description="Helical" evidence="9">
    <location>
        <begin position="101"/>
        <end position="119"/>
    </location>
</feature>
<organism evidence="10 11">
    <name type="scientific">Candidatus Parabacteroides intestinipullorum</name>
    <dbReference type="NCBI Taxonomy" id="2838723"/>
    <lineage>
        <taxon>Bacteria</taxon>
        <taxon>Pseudomonadati</taxon>
        <taxon>Bacteroidota</taxon>
        <taxon>Bacteroidia</taxon>
        <taxon>Bacteroidales</taxon>
        <taxon>Tannerellaceae</taxon>
        <taxon>Parabacteroides</taxon>
    </lineage>
</organism>
<proteinExistence type="inferred from homology"/>
<keyword evidence="7 8" id="KW-0472">Membrane</keyword>
<feature type="transmembrane region" description="Helical" evidence="9">
    <location>
        <begin position="372"/>
        <end position="399"/>
    </location>
</feature>
<feature type="transmembrane region" description="Helical" evidence="9">
    <location>
        <begin position="240"/>
        <end position="263"/>
    </location>
</feature>
<feature type="transmembrane region" description="Helical" evidence="9">
    <location>
        <begin position="411"/>
        <end position="428"/>
    </location>
</feature>
<dbReference type="AlphaFoldDB" id="A0A9D1X6D9"/>
<dbReference type="InterPro" id="IPR026033">
    <property type="entry name" value="Azg-like_bact_archaea"/>
</dbReference>
<dbReference type="EMBL" id="DXEL01000017">
    <property type="protein sequence ID" value="HIX73763.1"/>
    <property type="molecule type" value="Genomic_DNA"/>
</dbReference>
<evidence type="ECO:0000256" key="9">
    <source>
        <dbReference type="SAM" id="Phobius"/>
    </source>
</evidence>
<dbReference type="InterPro" id="IPR045018">
    <property type="entry name" value="Azg-like"/>
</dbReference>
<evidence type="ECO:0000256" key="6">
    <source>
        <dbReference type="ARBA" id="ARBA00022989"/>
    </source>
</evidence>
<feature type="transmembrane region" description="Helical" evidence="9">
    <location>
        <begin position="316"/>
        <end position="338"/>
    </location>
</feature>
<dbReference type="InterPro" id="IPR006043">
    <property type="entry name" value="NCS2"/>
</dbReference>
<evidence type="ECO:0000256" key="1">
    <source>
        <dbReference type="ARBA" id="ARBA00004651"/>
    </source>
</evidence>
<evidence type="ECO:0000256" key="3">
    <source>
        <dbReference type="ARBA" id="ARBA00022448"/>
    </source>
</evidence>
<keyword evidence="3 8" id="KW-0813">Transport</keyword>
<dbReference type="GO" id="GO:0005345">
    <property type="term" value="F:purine nucleobase transmembrane transporter activity"/>
    <property type="evidence" value="ECO:0007669"/>
    <property type="project" value="TreeGrafter"/>
</dbReference>
<evidence type="ECO:0000256" key="8">
    <source>
        <dbReference type="PIRNR" id="PIRNR005353"/>
    </source>
</evidence>
<gene>
    <name evidence="10" type="ORF">H9977_01740</name>
</gene>
<sequence>MLKRLFDFDPRSMSVRKELIAGLTTFLTMAYILAVNPAILSATGMDREALFTTTVIASTFATLLMAFYAKLPFALAPGMGLNAFFAYTVCLGMGYSWQFALTAVLIEGILFILMTVTGIREKIVDALPKPIRDAIAPGIGLFIAFIGLQQSGIIVKSDATLVSLGDMTSPQVMLTFIGLFLTAILLIRKVTGALLLGILTTTFIGIPLGITQWKGLFSVPPSPAPVMLQFDLDNLLSLDMLIAVFTFLFIDLFDTIGTLVGILTKAGMVDKTGKIHRLNKAFMADALGTTFGAIMGTSTVTTVVENAAGVNEGGRSGLTSFVTAICLLLSLFFAPFFLSVPSAATAPVLILVGLMMASSLNTINFSDYSQSIAAFLCLIMMPLAYSIADGIALGMICYVLVNLLSGKHKQLTITMYILALLFLAKYLIQ</sequence>
<feature type="transmembrane region" description="Helical" evidence="9">
    <location>
        <begin position="20"/>
        <end position="43"/>
    </location>
</feature>
<keyword evidence="4 8" id="KW-1003">Cell membrane</keyword>
<keyword evidence="6 8" id="KW-1133">Transmembrane helix</keyword>
<comment type="subcellular location">
    <subcellularLocation>
        <location evidence="1 8">Cell membrane</location>
        <topology evidence="1 8">Multi-pass membrane protein</topology>
    </subcellularLocation>
</comment>
<feature type="transmembrane region" description="Helical" evidence="9">
    <location>
        <begin position="131"/>
        <end position="148"/>
    </location>
</feature>
<protein>
    <submittedName>
        <fullName evidence="10">NCS2 family permease</fullName>
    </submittedName>
</protein>
<reference evidence="10" key="1">
    <citation type="journal article" date="2021" name="PeerJ">
        <title>Extensive microbial diversity within the chicken gut microbiome revealed by metagenomics and culture.</title>
        <authorList>
            <person name="Gilroy R."/>
            <person name="Ravi A."/>
            <person name="Getino M."/>
            <person name="Pursley I."/>
            <person name="Horton D.L."/>
            <person name="Alikhan N.F."/>
            <person name="Baker D."/>
            <person name="Gharbi K."/>
            <person name="Hall N."/>
            <person name="Watson M."/>
            <person name="Adriaenssens E.M."/>
            <person name="Foster-Nyarko E."/>
            <person name="Jarju S."/>
            <person name="Secka A."/>
            <person name="Antonio M."/>
            <person name="Oren A."/>
            <person name="Chaudhuri R.R."/>
            <person name="La Ragione R."/>
            <person name="Hildebrand F."/>
            <person name="Pallen M.J."/>
        </authorList>
    </citation>
    <scope>NUCLEOTIDE SEQUENCE</scope>
    <source>
        <strain evidence="10">ChiGjej6B6-14162</strain>
    </source>
</reference>
<evidence type="ECO:0000256" key="4">
    <source>
        <dbReference type="ARBA" id="ARBA00022475"/>
    </source>
</evidence>
<dbReference type="PIRSF" id="PIRSF005353">
    <property type="entry name" value="PbuG"/>
    <property type="match status" value="1"/>
</dbReference>
<dbReference type="Pfam" id="PF00860">
    <property type="entry name" value="Xan_ur_permease"/>
    <property type="match status" value="1"/>
</dbReference>
<dbReference type="PANTHER" id="PTHR43337">
    <property type="entry name" value="XANTHINE/URACIL PERMEASE C887.17-RELATED"/>
    <property type="match status" value="1"/>
</dbReference>
<dbReference type="PANTHER" id="PTHR43337:SF1">
    <property type="entry name" value="XANTHINE_URACIL PERMEASE C887.17-RELATED"/>
    <property type="match status" value="1"/>
</dbReference>
<evidence type="ECO:0000256" key="5">
    <source>
        <dbReference type="ARBA" id="ARBA00022692"/>
    </source>
</evidence>
<evidence type="ECO:0000313" key="10">
    <source>
        <dbReference type="EMBL" id="HIX73763.1"/>
    </source>
</evidence>
<reference evidence="10" key="2">
    <citation type="submission" date="2021-04" db="EMBL/GenBank/DDBJ databases">
        <authorList>
            <person name="Gilroy R."/>
        </authorList>
    </citation>
    <scope>NUCLEOTIDE SEQUENCE</scope>
    <source>
        <strain evidence="10">ChiGjej6B6-14162</strain>
    </source>
</reference>
<evidence type="ECO:0000313" key="11">
    <source>
        <dbReference type="Proteomes" id="UP000886740"/>
    </source>
</evidence>
<comment type="similarity">
    <text evidence="2 8">Belongs to the nucleobase:cation symporter-2 (NCS2) (TC 2.A.40) family. Azg-like subfamily.</text>
</comment>
<feature type="transmembrane region" description="Helical" evidence="9">
    <location>
        <begin position="345"/>
        <end position="366"/>
    </location>
</feature>
<feature type="transmembrane region" description="Helical" evidence="9">
    <location>
        <begin position="168"/>
        <end position="187"/>
    </location>
</feature>
<comment type="caution">
    <text evidence="10">The sequence shown here is derived from an EMBL/GenBank/DDBJ whole genome shotgun (WGS) entry which is preliminary data.</text>
</comment>
<evidence type="ECO:0000256" key="2">
    <source>
        <dbReference type="ARBA" id="ARBA00005697"/>
    </source>
</evidence>
<dbReference type="GO" id="GO:0005886">
    <property type="term" value="C:plasma membrane"/>
    <property type="evidence" value="ECO:0007669"/>
    <property type="project" value="UniProtKB-SubCell"/>
</dbReference>
<dbReference type="Proteomes" id="UP000886740">
    <property type="component" value="Unassembled WGS sequence"/>
</dbReference>
<evidence type="ECO:0000256" key="7">
    <source>
        <dbReference type="ARBA" id="ARBA00023136"/>
    </source>
</evidence>
<feature type="transmembrane region" description="Helical" evidence="9">
    <location>
        <begin position="194"/>
        <end position="213"/>
    </location>
</feature>
<feature type="transmembrane region" description="Helical" evidence="9">
    <location>
        <begin position="49"/>
        <end position="68"/>
    </location>
</feature>
<keyword evidence="5 8" id="KW-0812">Transmembrane</keyword>
<name>A0A9D1X6D9_9BACT</name>
<accession>A0A9D1X6D9</accession>